<dbReference type="InterPro" id="IPR042226">
    <property type="entry name" value="eFR1_2_sf"/>
</dbReference>
<organism evidence="2 3">
    <name type="scientific">Nocardioides iriomotensis</name>
    <dbReference type="NCBI Taxonomy" id="715784"/>
    <lineage>
        <taxon>Bacteria</taxon>
        <taxon>Bacillati</taxon>
        <taxon>Actinomycetota</taxon>
        <taxon>Actinomycetes</taxon>
        <taxon>Propionibacteriales</taxon>
        <taxon>Nocardioidaceae</taxon>
        <taxon>Nocardioides</taxon>
    </lineage>
</organism>
<sequence>MSTRTVAVPPERLARWCDNFTTRHGPTTLDVVDGRLLLTADDGESASAVLPFGRRYDGAPDPAVVADAAAAPLTWGVLLVRKGGFAVALLDTTDHVVASKVGQRHVQGRTKAGGQSQQRFARRRDNQARQAYEAAADHAARILGEGPHHARHTDQHGGNVASRALVVGGDRQAVDAVLDDRRLATWRDVIVDPWLPVPDPRRSVLDDAIATARSVQITLG</sequence>
<dbReference type="OrthoDB" id="3728778at2"/>
<dbReference type="RefSeq" id="WP_129987706.1">
    <property type="nucleotide sequence ID" value="NZ_SDPU01000023.1"/>
</dbReference>
<dbReference type="AlphaFoldDB" id="A0A4Q5J206"/>
<dbReference type="Pfam" id="PF18859">
    <property type="entry name" value="acVLRF1"/>
    <property type="match status" value="1"/>
</dbReference>
<dbReference type="SUPFAM" id="SSF53137">
    <property type="entry name" value="Translational machinery components"/>
    <property type="match status" value="1"/>
</dbReference>
<evidence type="ECO:0000313" key="3">
    <source>
        <dbReference type="Proteomes" id="UP000291189"/>
    </source>
</evidence>
<gene>
    <name evidence="2" type="ORF">ETU37_12690</name>
</gene>
<dbReference type="Proteomes" id="UP000291189">
    <property type="component" value="Unassembled WGS sequence"/>
</dbReference>
<evidence type="ECO:0000259" key="1">
    <source>
        <dbReference type="Pfam" id="PF18859"/>
    </source>
</evidence>
<keyword evidence="3" id="KW-1185">Reference proteome</keyword>
<evidence type="ECO:0000313" key="2">
    <source>
        <dbReference type="EMBL" id="RYU11431.1"/>
    </source>
</evidence>
<dbReference type="InterPro" id="IPR040783">
    <property type="entry name" value="VLRF1"/>
</dbReference>
<feature type="domain" description="Actinobacteria/chloroflexi VLRF1 release factor" evidence="1">
    <location>
        <begin position="74"/>
        <end position="218"/>
    </location>
</feature>
<protein>
    <recommendedName>
        <fullName evidence="1">Actinobacteria/chloroflexi VLRF1 release factor domain-containing protein</fullName>
    </recommendedName>
</protein>
<proteinExistence type="predicted"/>
<name>A0A4Q5J206_9ACTN</name>
<comment type="caution">
    <text evidence="2">The sequence shown here is derived from an EMBL/GenBank/DDBJ whole genome shotgun (WGS) entry which is preliminary data.</text>
</comment>
<dbReference type="Gene3D" id="3.30.420.60">
    <property type="entry name" value="eRF1 domain 2"/>
    <property type="match status" value="1"/>
</dbReference>
<accession>A0A4Q5J206</accession>
<dbReference type="NCBIfam" id="NF041024">
    <property type="entry name" value="acVLRF1_NCBI"/>
    <property type="match status" value="1"/>
</dbReference>
<reference evidence="2 3" key="1">
    <citation type="submission" date="2019-01" db="EMBL/GenBank/DDBJ databases">
        <title>Nocardioides guangzhouensis sp. nov., an actinobacterium isolated from soil.</title>
        <authorList>
            <person name="Fu Y."/>
            <person name="Cai Y."/>
            <person name="Lin Z."/>
            <person name="Chen P."/>
        </authorList>
    </citation>
    <scope>NUCLEOTIDE SEQUENCE [LARGE SCALE GENOMIC DNA]</scope>
    <source>
        <strain evidence="2 3">NBRC 105384</strain>
    </source>
</reference>
<dbReference type="EMBL" id="SDPU01000023">
    <property type="protein sequence ID" value="RYU11431.1"/>
    <property type="molecule type" value="Genomic_DNA"/>
</dbReference>